<evidence type="ECO:0000256" key="1">
    <source>
        <dbReference type="ARBA" id="ARBA00004651"/>
    </source>
</evidence>
<evidence type="ECO:0000256" key="4">
    <source>
        <dbReference type="ARBA" id="ARBA00022692"/>
    </source>
</evidence>
<dbReference type="SUPFAM" id="SSF54862">
    <property type="entry name" value="4Fe-4S ferredoxins"/>
    <property type="match status" value="1"/>
</dbReference>
<dbReference type="KEGG" id="vgu:HYG85_22735"/>
<dbReference type="InterPro" id="IPR017896">
    <property type="entry name" value="4Fe4S_Fe-S-bd"/>
</dbReference>
<feature type="transmembrane region" description="Helical" evidence="7">
    <location>
        <begin position="112"/>
        <end position="129"/>
    </location>
</feature>
<protein>
    <submittedName>
        <fullName evidence="9">Permease</fullName>
    </submittedName>
</protein>
<comment type="similarity">
    <text evidence="2">Belongs to the UPF0718 family.</text>
</comment>
<dbReference type="Gene3D" id="3.30.70.20">
    <property type="match status" value="1"/>
</dbReference>
<dbReference type="InterPro" id="IPR005524">
    <property type="entry name" value="DUF318"/>
</dbReference>
<evidence type="ECO:0000259" key="8">
    <source>
        <dbReference type="PROSITE" id="PS51379"/>
    </source>
</evidence>
<name>A0A8J8MFB2_9FIRM</name>
<reference evidence="9 10" key="1">
    <citation type="submission" date="2020-07" db="EMBL/GenBank/DDBJ databases">
        <title>Vallitalea guaymasensis genome.</title>
        <authorList>
            <person name="Postec A."/>
        </authorList>
    </citation>
    <scope>NUCLEOTIDE SEQUENCE [LARGE SCALE GENOMIC DNA]</scope>
    <source>
        <strain evidence="9 10">Ra1766G1</strain>
    </source>
</reference>
<feature type="transmembrane region" description="Helical" evidence="7">
    <location>
        <begin position="80"/>
        <end position="100"/>
    </location>
</feature>
<dbReference type="PROSITE" id="PS51379">
    <property type="entry name" value="4FE4S_FER_2"/>
    <property type="match status" value="1"/>
</dbReference>
<evidence type="ECO:0000256" key="3">
    <source>
        <dbReference type="ARBA" id="ARBA00022475"/>
    </source>
</evidence>
<dbReference type="RefSeq" id="WP_212691563.1">
    <property type="nucleotide sequence ID" value="NZ_CP058561.1"/>
</dbReference>
<dbReference type="GO" id="GO:0005886">
    <property type="term" value="C:plasma membrane"/>
    <property type="evidence" value="ECO:0007669"/>
    <property type="project" value="UniProtKB-SubCell"/>
</dbReference>
<keyword evidence="6 7" id="KW-0472">Membrane</keyword>
<keyword evidence="10" id="KW-1185">Reference proteome</keyword>
<dbReference type="EMBL" id="CP058561">
    <property type="protein sequence ID" value="QUH31590.1"/>
    <property type="molecule type" value="Genomic_DNA"/>
</dbReference>
<dbReference type="AlphaFoldDB" id="A0A8J8MFB2"/>
<gene>
    <name evidence="9" type="ORF">HYG85_22735</name>
</gene>
<keyword evidence="3" id="KW-1003">Cell membrane</keyword>
<keyword evidence="5 7" id="KW-1133">Transmembrane helix</keyword>
<feature type="transmembrane region" description="Helical" evidence="7">
    <location>
        <begin position="141"/>
        <end position="162"/>
    </location>
</feature>
<dbReference type="Pfam" id="PF03773">
    <property type="entry name" value="ArsP_1"/>
    <property type="match status" value="1"/>
</dbReference>
<feature type="transmembrane region" description="Helical" evidence="7">
    <location>
        <begin position="38"/>
        <end position="60"/>
    </location>
</feature>
<proteinExistence type="inferred from homology"/>
<evidence type="ECO:0000313" key="10">
    <source>
        <dbReference type="Proteomes" id="UP000677305"/>
    </source>
</evidence>
<evidence type="ECO:0000256" key="5">
    <source>
        <dbReference type="ARBA" id="ARBA00022989"/>
    </source>
</evidence>
<feature type="domain" description="4Fe-4S ferredoxin-type" evidence="8">
    <location>
        <begin position="176"/>
        <end position="204"/>
    </location>
</feature>
<accession>A0A8J8MFB2</accession>
<evidence type="ECO:0000256" key="6">
    <source>
        <dbReference type="ARBA" id="ARBA00023136"/>
    </source>
</evidence>
<evidence type="ECO:0000256" key="2">
    <source>
        <dbReference type="ARBA" id="ARBA00006386"/>
    </source>
</evidence>
<feature type="transmembrane region" description="Helical" evidence="7">
    <location>
        <begin position="6"/>
        <end position="26"/>
    </location>
</feature>
<sequence length="234" mass="26460">MIKKLSKHKILLIAIIGYICVFIINSEIGIKALKESKYYFLEMIQILPPIFILTSLIQTWVPTKVIVDNFGNGSGIRGKVISFAIGSLSAGPIYAAFPVCKTLTKKGASIDNIVIILSSWAVIKIPMLINEAKFMGVNYMVVRWVLTLIAIIIMAKIMKLWIKKDDLKTMESDDNREIIIDKHICVLCGNCTRKYPDIYMIKDKEVIIEKTQLNFMNKDEIEELKTCCPLGAIK</sequence>
<evidence type="ECO:0000256" key="7">
    <source>
        <dbReference type="SAM" id="Phobius"/>
    </source>
</evidence>
<dbReference type="Proteomes" id="UP000677305">
    <property type="component" value="Chromosome"/>
</dbReference>
<keyword evidence="4 7" id="KW-0812">Transmembrane</keyword>
<comment type="subcellular location">
    <subcellularLocation>
        <location evidence="1">Cell membrane</location>
        <topology evidence="1">Multi-pass membrane protein</topology>
    </subcellularLocation>
</comment>
<evidence type="ECO:0000313" key="9">
    <source>
        <dbReference type="EMBL" id="QUH31590.1"/>
    </source>
</evidence>
<organism evidence="9 10">
    <name type="scientific">Vallitalea guaymasensis</name>
    <dbReference type="NCBI Taxonomy" id="1185412"/>
    <lineage>
        <taxon>Bacteria</taxon>
        <taxon>Bacillati</taxon>
        <taxon>Bacillota</taxon>
        <taxon>Clostridia</taxon>
        <taxon>Lachnospirales</taxon>
        <taxon>Vallitaleaceae</taxon>
        <taxon>Vallitalea</taxon>
    </lineage>
</organism>